<keyword evidence="3" id="KW-1003">Cell membrane</keyword>
<keyword evidence="4 9" id="KW-0812">Transmembrane</keyword>
<dbReference type="GO" id="GO:0016020">
    <property type="term" value="C:membrane"/>
    <property type="evidence" value="ECO:0007669"/>
    <property type="project" value="UniProtKB-SubCell"/>
</dbReference>
<evidence type="ECO:0000256" key="2">
    <source>
        <dbReference type="ARBA" id="ARBA00022448"/>
    </source>
</evidence>
<dbReference type="GO" id="GO:0008320">
    <property type="term" value="F:protein transmembrane transporter activity"/>
    <property type="evidence" value="ECO:0007669"/>
    <property type="project" value="InterPro"/>
</dbReference>
<evidence type="ECO:0000256" key="5">
    <source>
        <dbReference type="ARBA" id="ARBA00022927"/>
    </source>
</evidence>
<dbReference type="AlphaFoldDB" id="A0A520MND4"/>
<dbReference type="NCBIfam" id="TIGR01410">
    <property type="entry name" value="tatB"/>
    <property type="match status" value="1"/>
</dbReference>
<name>A0A520MND4_9GAMM</name>
<accession>A0A520MND4</accession>
<protein>
    <submittedName>
        <fullName evidence="10">Twin-arginine translocase subunit TatB</fullName>
    </submittedName>
</protein>
<evidence type="ECO:0000256" key="4">
    <source>
        <dbReference type="ARBA" id="ARBA00022692"/>
    </source>
</evidence>
<dbReference type="PRINTS" id="PR01506">
    <property type="entry name" value="TATBPROTEIN"/>
</dbReference>
<evidence type="ECO:0000256" key="9">
    <source>
        <dbReference type="SAM" id="Phobius"/>
    </source>
</evidence>
<dbReference type="Gene3D" id="1.20.5.3310">
    <property type="match status" value="1"/>
</dbReference>
<evidence type="ECO:0000256" key="1">
    <source>
        <dbReference type="ARBA" id="ARBA00004167"/>
    </source>
</evidence>
<comment type="caution">
    <text evidence="10">The sequence shown here is derived from an EMBL/GenBank/DDBJ whole genome shotgun (WGS) entry which is preliminary data.</text>
</comment>
<evidence type="ECO:0000313" key="11">
    <source>
        <dbReference type="Proteomes" id="UP000315782"/>
    </source>
</evidence>
<reference evidence="10 11" key="1">
    <citation type="submission" date="2019-02" db="EMBL/GenBank/DDBJ databases">
        <title>Prokaryotic population dynamics and viral predation in marine succession experiment using metagenomics: the confinement effect.</title>
        <authorList>
            <person name="Haro-Moreno J.M."/>
            <person name="Rodriguez-Valera F."/>
            <person name="Lopez-Perez M."/>
        </authorList>
    </citation>
    <scope>NUCLEOTIDE SEQUENCE [LARGE SCALE GENOMIC DNA]</scope>
    <source>
        <strain evidence="10">MED-G163</strain>
    </source>
</reference>
<keyword evidence="7" id="KW-0811">Translocation</keyword>
<dbReference type="GO" id="GO:0043953">
    <property type="term" value="P:protein transport by the Tat complex"/>
    <property type="evidence" value="ECO:0007669"/>
    <property type="project" value="InterPro"/>
</dbReference>
<keyword evidence="2" id="KW-0813">Transport</keyword>
<dbReference type="InterPro" id="IPR018448">
    <property type="entry name" value="TatB"/>
</dbReference>
<feature type="transmembrane region" description="Helical" evidence="9">
    <location>
        <begin position="6"/>
        <end position="25"/>
    </location>
</feature>
<sequence>MFQIGFLEIAIILILGLIIIGPSRLPKLIKTCLKFYKKIQKQISGFKNDIESEIGADEIKKDVFNEMRMEELDLSGKTEKDE</sequence>
<evidence type="ECO:0000256" key="6">
    <source>
        <dbReference type="ARBA" id="ARBA00022989"/>
    </source>
</evidence>
<evidence type="ECO:0000256" key="7">
    <source>
        <dbReference type="ARBA" id="ARBA00023010"/>
    </source>
</evidence>
<organism evidence="10 11">
    <name type="scientific">SAR86 cluster bacterium</name>
    <dbReference type="NCBI Taxonomy" id="2030880"/>
    <lineage>
        <taxon>Bacteria</taxon>
        <taxon>Pseudomonadati</taxon>
        <taxon>Pseudomonadota</taxon>
        <taxon>Gammaproteobacteria</taxon>
        <taxon>SAR86 cluster</taxon>
    </lineage>
</organism>
<keyword evidence="6 9" id="KW-1133">Transmembrane helix</keyword>
<evidence type="ECO:0000256" key="8">
    <source>
        <dbReference type="ARBA" id="ARBA00023136"/>
    </source>
</evidence>
<comment type="subcellular location">
    <subcellularLocation>
        <location evidence="1">Membrane</location>
        <topology evidence="1">Single-pass membrane protein</topology>
    </subcellularLocation>
</comment>
<dbReference type="EMBL" id="SHBI01000002">
    <property type="protein sequence ID" value="RZO22720.1"/>
    <property type="molecule type" value="Genomic_DNA"/>
</dbReference>
<dbReference type="Proteomes" id="UP000315782">
    <property type="component" value="Unassembled WGS sequence"/>
</dbReference>
<keyword evidence="5" id="KW-0653">Protein transport</keyword>
<proteinExistence type="predicted"/>
<evidence type="ECO:0000256" key="3">
    <source>
        <dbReference type="ARBA" id="ARBA00022475"/>
    </source>
</evidence>
<gene>
    <name evidence="10" type="primary">tatB</name>
    <name evidence="10" type="ORF">EVA96_00810</name>
</gene>
<dbReference type="PANTHER" id="PTHR33162">
    <property type="entry name" value="SEC-INDEPENDENT PROTEIN TRANSLOCASE PROTEIN TATA, CHLOROPLASTIC"/>
    <property type="match status" value="1"/>
</dbReference>
<evidence type="ECO:0000313" key="10">
    <source>
        <dbReference type="EMBL" id="RZO22720.1"/>
    </source>
</evidence>
<dbReference type="Pfam" id="PF02416">
    <property type="entry name" value="TatA_B_E"/>
    <property type="match status" value="1"/>
</dbReference>
<keyword evidence="8 9" id="KW-0472">Membrane</keyword>
<dbReference type="InterPro" id="IPR003369">
    <property type="entry name" value="TatA/B/E"/>
</dbReference>
<dbReference type="PANTHER" id="PTHR33162:SF1">
    <property type="entry name" value="SEC-INDEPENDENT PROTEIN TRANSLOCASE PROTEIN TATA, CHLOROPLASTIC"/>
    <property type="match status" value="1"/>
</dbReference>